<gene>
    <name evidence="1" type="ORF">SAMN05443248_2966</name>
</gene>
<dbReference type="RefSeq" id="WP_154072231.1">
    <property type="nucleotide sequence ID" value="NZ_LT670817.1"/>
</dbReference>
<evidence type="ECO:0000313" key="2">
    <source>
        <dbReference type="Proteomes" id="UP000189796"/>
    </source>
</evidence>
<name>A0A1M5NEX0_9BRAD</name>
<evidence type="ECO:0000313" key="1">
    <source>
        <dbReference type="EMBL" id="SHG88015.1"/>
    </source>
</evidence>
<proteinExistence type="predicted"/>
<accession>A0A1M5NEX0</accession>
<dbReference type="AlphaFoldDB" id="A0A1M5NEX0"/>
<dbReference type="Proteomes" id="UP000189796">
    <property type="component" value="Chromosome I"/>
</dbReference>
<reference evidence="1 2" key="1">
    <citation type="submission" date="2016-11" db="EMBL/GenBank/DDBJ databases">
        <authorList>
            <person name="Jaros S."/>
            <person name="Januszkiewicz K."/>
            <person name="Wedrychowicz H."/>
        </authorList>
    </citation>
    <scope>NUCLEOTIDE SEQUENCE [LARGE SCALE GENOMIC DNA]</scope>
    <source>
        <strain evidence="1 2">GAS138</strain>
    </source>
</reference>
<dbReference type="EMBL" id="LT670817">
    <property type="protein sequence ID" value="SHG88015.1"/>
    <property type="molecule type" value="Genomic_DNA"/>
</dbReference>
<sequence length="57" mass="6718">MANLSKRRPWAVEIQPPDLDRWYVMQAYRDEDEAEAGAALMRKRSPKATFRVRKVIV</sequence>
<protein>
    <submittedName>
        <fullName evidence="1">Uncharacterized protein</fullName>
    </submittedName>
</protein>
<organism evidence="1 2">
    <name type="scientific">Bradyrhizobium erythrophlei</name>
    <dbReference type="NCBI Taxonomy" id="1437360"/>
    <lineage>
        <taxon>Bacteria</taxon>
        <taxon>Pseudomonadati</taxon>
        <taxon>Pseudomonadota</taxon>
        <taxon>Alphaproteobacteria</taxon>
        <taxon>Hyphomicrobiales</taxon>
        <taxon>Nitrobacteraceae</taxon>
        <taxon>Bradyrhizobium</taxon>
    </lineage>
</organism>